<feature type="compositionally biased region" description="Basic residues" evidence="1">
    <location>
        <begin position="1"/>
        <end position="11"/>
    </location>
</feature>
<feature type="compositionally biased region" description="Basic and acidic residues" evidence="1">
    <location>
        <begin position="74"/>
        <end position="98"/>
    </location>
</feature>
<gene>
    <name evidence="2" type="ORF">LPLAT_LOCUS2016</name>
</gene>
<feature type="compositionally biased region" description="Basic residues" evidence="1">
    <location>
        <begin position="39"/>
        <end position="52"/>
    </location>
</feature>
<evidence type="ECO:0000313" key="3">
    <source>
        <dbReference type="Proteomes" id="UP001497644"/>
    </source>
</evidence>
<dbReference type="AlphaFoldDB" id="A0AAV2N7D7"/>
<feature type="compositionally biased region" description="Basic and acidic residues" evidence="1">
    <location>
        <begin position="109"/>
        <end position="119"/>
    </location>
</feature>
<proteinExistence type="predicted"/>
<reference evidence="2" key="1">
    <citation type="submission" date="2024-04" db="EMBL/GenBank/DDBJ databases">
        <authorList>
            <consortium name="Molecular Ecology Group"/>
        </authorList>
    </citation>
    <scope>NUCLEOTIDE SEQUENCE</scope>
</reference>
<sequence>MIVRGRRTRGSPRREGERARRGGKKKGGDGGVAAAGAGRRYKEHYVQRRKTKWERDAQRCPDEWARWGWQEAEEPARRGTMDPRDGGRKDGGPKEGGRGRKRGSGAQRGAEKSAIREANIEEGPTPPVDSGEMNPAKEEESCVPDARPTMCKVAARVF</sequence>
<name>A0AAV2N7D7_9HYME</name>
<feature type="compositionally biased region" description="Basic and acidic residues" evidence="1">
    <location>
        <begin position="53"/>
        <end position="65"/>
    </location>
</feature>
<keyword evidence="3" id="KW-1185">Reference proteome</keyword>
<feature type="region of interest" description="Disordered" evidence="1">
    <location>
        <begin position="1"/>
        <end position="145"/>
    </location>
</feature>
<evidence type="ECO:0000256" key="1">
    <source>
        <dbReference type="SAM" id="MobiDB-lite"/>
    </source>
</evidence>
<evidence type="ECO:0000313" key="2">
    <source>
        <dbReference type="EMBL" id="CAL1675692.1"/>
    </source>
</evidence>
<accession>A0AAV2N7D7</accession>
<organism evidence="2 3">
    <name type="scientific">Lasius platythorax</name>
    <dbReference type="NCBI Taxonomy" id="488582"/>
    <lineage>
        <taxon>Eukaryota</taxon>
        <taxon>Metazoa</taxon>
        <taxon>Ecdysozoa</taxon>
        <taxon>Arthropoda</taxon>
        <taxon>Hexapoda</taxon>
        <taxon>Insecta</taxon>
        <taxon>Pterygota</taxon>
        <taxon>Neoptera</taxon>
        <taxon>Endopterygota</taxon>
        <taxon>Hymenoptera</taxon>
        <taxon>Apocrita</taxon>
        <taxon>Aculeata</taxon>
        <taxon>Formicoidea</taxon>
        <taxon>Formicidae</taxon>
        <taxon>Formicinae</taxon>
        <taxon>Lasius</taxon>
        <taxon>Lasius</taxon>
    </lineage>
</organism>
<protein>
    <submittedName>
        <fullName evidence="2">Uncharacterized protein</fullName>
    </submittedName>
</protein>
<dbReference type="EMBL" id="OZ034834">
    <property type="protein sequence ID" value="CAL1675692.1"/>
    <property type="molecule type" value="Genomic_DNA"/>
</dbReference>
<dbReference type="Proteomes" id="UP001497644">
    <property type="component" value="Chromosome 11"/>
</dbReference>